<feature type="region of interest" description="Disordered" evidence="1">
    <location>
        <begin position="1"/>
        <end position="36"/>
    </location>
</feature>
<proteinExistence type="predicted"/>
<evidence type="ECO:0000313" key="2">
    <source>
        <dbReference type="EMBL" id="OHS93433.1"/>
    </source>
</evidence>
<feature type="region of interest" description="Disordered" evidence="1">
    <location>
        <begin position="57"/>
        <end position="84"/>
    </location>
</feature>
<dbReference type="Pfam" id="PF07004">
    <property type="entry name" value="SHIPPO-rpt"/>
    <property type="match status" value="3"/>
</dbReference>
<evidence type="ECO:0000313" key="3">
    <source>
        <dbReference type="Proteomes" id="UP000179807"/>
    </source>
</evidence>
<dbReference type="InterPro" id="IPR051291">
    <property type="entry name" value="CIMAP"/>
</dbReference>
<gene>
    <name evidence="2" type="ORF">TRFO_11869</name>
</gene>
<dbReference type="EMBL" id="MLAK01001404">
    <property type="protein sequence ID" value="OHS93433.1"/>
    <property type="molecule type" value="Genomic_DNA"/>
</dbReference>
<keyword evidence="3" id="KW-1185">Reference proteome</keyword>
<dbReference type="PANTHER" id="PTHR21580:SF28">
    <property type="entry name" value="BOREALIN N-TERMINAL DOMAIN-CONTAINING PROTEIN-RELATED"/>
    <property type="match status" value="1"/>
</dbReference>
<feature type="compositionally biased region" description="Polar residues" evidence="1">
    <location>
        <begin position="382"/>
        <end position="391"/>
    </location>
</feature>
<dbReference type="GeneID" id="94830985"/>
<dbReference type="OrthoDB" id="429991at2759"/>
<dbReference type="RefSeq" id="XP_068346570.1">
    <property type="nucleotide sequence ID" value="XM_068496281.1"/>
</dbReference>
<comment type="caution">
    <text evidence="2">The sequence shown here is derived from an EMBL/GenBank/DDBJ whole genome shotgun (WGS) entry which is preliminary data.</text>
</comment>
<dbReference type="AlphaFoldDB" id="A0A1J4J3W1"/>
<reference evidence="2" key="1">
    <citation type="submission" date="2016-10" db="EMBL/GenBank/DDBJ databases">
        <authorList>
            <person name="Benchimol M."/>
            <person name="Almeida L.G."/>
            <person name="Vasconcelos A.T."/>
            <person name="Perreira-Neves A."/>
            <person name="Rosa I.A."/>
            <person name="Tasca T."/>
            <person name="Bogo M.R."/>
            <person name="de Souza W."/>
        </authorList>
    </citation>
    <scope>NUCLEOTIDE SEQUENCE [LARGE SCALE GENOMIC DNA]</scope>
    <source>
        <strain evidence="2">K</strain>
    </source>
</reference>
<protein>
    <submittedName>
        <fullName evidence="2">Uncharacterized protein</fullName>
    </submittedName>
</protein>
<dbReference type="VEuPathDB" id="TrichDB:TRFO_11869"/>
<sequence>MSFESWSYGKRMRDTPGPGAYSVPSSFGDGPKYTFQGRPKEKIHILEPPILLLPSTLSSHRTSFGGRTRTPPMEETPGPLDIRGTFGKDLPKISFHGRHELPVSDVPPPTAYNVPRSFDTRPIKILNGPRTDLIDHRPRPKPGTYFLPSDFDSHKQLTIGPVLPPPELDNGVPGPGQYNAYKNLGSEAPKYSFPKDTQRDRKNSLPGPAEYNSSSTNLDTHGKVPFSIGKKSRPPLKFEPLGGDTHDYPYVNIGGTMIPKSVTIGYRPETCYETVSPGPGYSSKSSFELRKISIGNLTKIQDGENCAPSPDHYFKAPFVVPRTEPFKGFNGPISREPEEIKRDKWVPSPGDYSVTRDLDKPKACFKFNKAEKLKEYKADTTAPYSQPTSSLGGPRFTIGRKTE</sequence>
<feature type="region of interest" description="Disordered" evidence="1">
    <location>
        <begin position="377"/>
        <end position="403"/>
    </location>
</feature>
<dbReference type="PANTHER" id="PTHR21580">
    <property type="entry name" value="SHIPPO-1-RELATED"/>
    <property type="match status" value="1"/>
</dbReference>
<dbReference type="InterPro" id="IPR010736">
    <property type="entry name" value="SHIPPO-rpt"/>
</dbReference>
<dbReference type="Proteomes" id="UP000179807">
    <property type="component" value="Unassembled WGS sequence"/>
</dbReference>
<feature type="region of interest" description="Disordered" evidence="1">
    <location>
        <begin position="160"/>
        <end position="240"/>
    </location>
</feature>
<name>A0A1J4J3W1_9EUKA</name>
<organism evidence="2 3">
    <name type="scientific">Tritrichomonas foetus</name>
    <dbReference type="NCBI Taxonomy" id="1144522"/>
    <lineage>
        <taxon>Eukaryota</taxon>
        <taxon>Metamonada</taxon>
        <taxon>Parabasalia</taxon>
        <taxon>Tritrichomonadida</taxon>
        <taxon>Tritrichomonadidae</taxon>
        <taxon>Tritrichomonas</taxon>
    </lineage>
</organism>
<accession>A0A1J4J3W1</accession>
<evidence type="ECO:0000256" key="1">
    <source>
        <dbReference type="SAM" id="MobiDB-lite"/>
    </source>
</evidence>